<evidence type="ECO:0000313" key="2">
    <source>
        <dbReference type="Proteomes" id="UP000003287"/>
    </source>
</evidence>
<protein>
    <submittedName>
        <fullName evidence="1">Uncharacterized protein</fullName>
    </submittedName>
</protein>
<sequence>MRGDFFFRFLAPIFGLAAGLLRLALSYVVKVLHPELYEREIKK</sequence>
<name>F9PAD9_STRCV</name>
<gene>
    <name evidence="1" type="ORF">HMPREF1042_2195</name>
</gene>
<accession>F9PAD9</accession>
<reference evidence="1 2" key="1">
    <citation type="submission" date="2011-06" db="EMBL/GenBank/DDBJ databases">
        <authorList>
            <person name="Harkins D.M."/>
            <person name="Madupu R."/>
            <person name="Durkin A.S."/>
            <person name="Torralba M."/>
            <person name="Methe B."/>
            <person name="Sutton G.G."/>
            <person name="Nelson K.E."/>
        </authorList>
    </citation>
    <scope>NUCLEOTIDE SEQUENCE [LARGE SCALE GENOMIC DNA]</scope>
    <source>
        <strain evidence="1 2">SK1060</strain>
    </source>
</reference>
<evidence type="ECO:0000313" key="1">
    <source>
        <dbReference type="EMBL" id="EGV06936.1"/>
    </source>
</evidence>
<organism evidence="1 2">
    <name type="scientific">Streptococcus constellatus subsp. pharyngis SK1060 = CCUG 46377</name>
    <dbReference type="NCBI Taxonomy" id="1035184"/>
    <lineage>
        <taxon>Bacteria</taxon>
        <taxon>Bacillati</taxon>
        <taxon>Bacillota</taxon>
        <taxon>Bacilli</taxon>
        <taxon>Lactobacillales</taxon>
        <taxon>Streptococcaceae</taxon>
        <taxon>Streptococcus</taxon>
        <taxon>Streptococcus anginosus group</taxon>
    </lineage>
</organism>
<proteinExistence type="predicted"/>
<dbReference type="AlphaFoldDB" id="F9PAD9"/>
<dbReference type="EMBL" id="AFUP01000009">
    <property type="protein sequence ID" value="EGV06936.1"/>
    <property type="molecule type" value="Genomic_DNA"/>
</dbReference>
<dbReference type="Proteomes" id="UP000003287">
    <property type="component" value="Unassembled WGS sequence"/>
</dbReference>